<proteinExistence type="predicted"/>
<gene>
    <name evidence="1" type="ORF">FSB_LOCUS41029</name>
</gene>
<organism evidence="1">
    <name type="scientific">Fagus sylvatica</name>
    <name type="common">Beechnut</name>
    <dbReference type="NCBI Taxonomy" id="28930"/>
    <lineage>
        <taxon>Eukaryota</taxon>
        <taxon>Viridiplantae</taxon>
        <taxon>Streptophyta</taxon>
        <taxon>Embryophyta</taxon>
        <taxon>Tracheophyta</taxon>
        <taxon>Spermatophyta</taxon>
        <taxon>Magnoliopsida</taxon>
        <taxon>eudicotyledons</taxon>
        <taxon>Gunneridae</taxon>
        <taxon>Pentapetalae</taxon>
        <taxon>rosids</taxon>
        <taxon>fabids</taxon>
        <taxon>Fagales</taxon>
        <taxon>Fagaceae</taxon>
        <taxon>Fagus</taxon>
    </lineage>
</organism>
<protein>
    <submittedName>
        <fullName evidence="1">Uncharacterized protein</fullName>
    </submittedName>
</protein>
<dbReference type="EMBL" id="OIVN01003722">
    <property type="protein sequence ID" value="SPD13147.1"/>
    <property type="molecule type" value="Genomic_DNA"/>
</dbReference>
<name>A0A2N9HFP4_FAGSY</name>
<reference evidence="1" key="1">
    <citation type="submission" date="2018-02" db="EMBL/GenBank/DDBJ databases">
        <authorList>
            <person name="Cohen D.B."/>
            <person name="Kent A.D."/>
        </authorList>
    </citation>
    <scope>NUCLEOTIDE SEQUENCE</scope>
</reference>
<evidence type="ECO:0000313" key="1">
    <source>
        <dbReference type="EMBL" id="SPD13147.1"/>
    </source>
</evidence>
<dbReference type="AlphaFoldDB" id="A0A2N9HFP4"/>
<accession>A0A2N9HFP4</accession>
<sequence>MTTLFHGQLYQRWIERAYMKKVQPRKFKEGDLVLKKRNQAISDARGKFAPNYEGPYVVKQAFSGGALILADMDGEDLPAPVNFDSVVKYYA</sequence>